<dbReference type="Proteomes" id="UP000092716">
    <property type="component" value="Chromosome 12"/>
</dbReference>
<keyword evidence="3" id="KW-1185">Reference proteome</keyword>
<dbReference type="AlphaFoldDB" id="A0A1B1E5T8"/>
<dbReference type="KEGG" id="pcot:PCOAH_00037890"/>
<feature type="compositionally biased region" description="Basic and acidic residues" evidence="1">
    <location>
        <begin position="1"/>
        <end position="12"/>
    </location>
</feature>
<dbReference type="VEuPathDB" id="PlasmoDB:PCOAH_00037890"/>
<name>A0A1B1E5T8_9APIC</name>
<feature type="region of interest" description="Disordered" evidence="1">
    <location>
        <begin position="42"/>
        <end position="173"/>
    </location>
</feature>
<organism evidence="2 3">
    <name type="scientific">Plasmodium coatneyi</name>
    <dbReference type="NCBI Taxonomy" id="208452"/>
    <lineage>
        <taxon>Eukaryota</taxon>
        <taxon>Sar</taxon>
        <taxon>Alveolata</taxon>
        <taxon>Apicomplexa</taxon>
        <taxon>Aconoidasida</taxon>
        <taxon>Haemosporida</taxon>
        <taxon>Plasmodiidae</taxon>
        <taxon>Plasmodium</taxon>
    </lineage>
</organism>
<sequence>MLGKRKLGEAQKQKKKKKWIEELDDDSEEIDLDCLNNLEEEERAELEKEDEEVNEEEEKNDASSMAVGGDEAITENGNNKKKKRYEWMSSDDEDISSEDDEEEEEVELVEKRKEKKEQEQGEEKTNSSDGTHLKPDNGSEHGTHPTNSSAMKGGEGNGNVEYHPNGVKCDMNSGHWKDENIRKMNIDERSNHSDDGSIEIIENINKYSINPLDVKLEEIEHLVTYVYFNNIHFNCVTEHLVEFLEKFTKNKIVQINTDKSTNHTIIYKYDGKNNDTVLVNKFSHYGKLFVHVKNYQDVLRLLKLNETQFMGRIIKSTQAYKKKNSFYILQAPSHYKYFIQVVASEKNKNSTNYVWMR</sequence>
<evidence type="ECO:0000313" key="3">
    <source>
        <dbReference type="Proteomes" id="UP000092716"/>
    </source>
</evidence>
<gene>
    <name evidence="2" type="ORF">PCOAH_00037890</name>
</gene>
<dbReference type="OrthoDB" id="378345at2759"/>
<evidence type="ECO:0000313" key="2">
    <source>
        <dbReference type="EMBL" id="ANQ10320.1"/>
    </source>
</evidence>
<feature type="compositionally biased region" description="Acidic residues" evidence="1">
    <location>
        <begin position="42"/>
        <end position="59"/>
    </location>
</feature>
<feature type="region of interest" description="Disordered" evidence="1">
    <location>
        <begin position="1"/>
        <end position="26"/>
    </location>
</feature>
<dbReference type="CDD" id="cd00590">
    <property type="entry name" value="RRM_SF"/>
    <property type="match status" value="1"/>
</dbReference>
<protein>
    <recommendedName>
        <fullName evidence="4">RRM domain-containing protein</fullName>
    </recommendedName>
</protein>
<dbReference type="EMBL" id="CP016250">
    <property type="protein sequence ID" value="ANQ10320.1"/>
    <property type="molecule type" value="Genomic_DNA"/>
</dbReference>
<dbReference type="InterPro" id="IPR035979">
    <property type="entry name" value="RBD_domain_sf"/>
</dbReference>
<feature type="compositionally biased region" description="Acidic residues" evidence="1">
    <location>
        <begin position="89"/>
        <end position="107"/>
    </location>
</feature>
<dbReference type="InterPro" id="IPR012677">
    <property type="entry name" value="Nucleotide-bd_a/b_plait_sf"/>
</dbReference>
<evidence type="ECO:0000256" key="1">
    <source>
        <dbReference type="SAM" id="MobiDB-lite"/>
    </source>
</evidence>
<dbReference type="RefSeq" id="XP_019917015.1">
    <property type="nucleotide sequence ID" value="XM_020060580.1"/>
</dbReference>
<reference evidence="3" key="1">
    <citation type="submission" date="2016-06" db="EMBL/GenBank/DDBJ databases">
        <title>First high quality genome sequence of Plasmodium coatneyi using continuous long reads from single molecule, real-time sequencing.</title>
        <authorList>
            <person name="Chien J.-T."/>
            <person name="Pakala S.B."/>
            <person name="Geraldo J.A."/>
            <person name="Lapp S.A."/>
            <person name="Barnwell J.W."/>
            <person name="Kissinger J.C."/>
            <person name="Galinski M.R."/>
            <person name="Humphrey J.C."/>
        </authorList>
    </citation>
    <scope>NUCLEOTIDE SEQUENCE [LARGE SCALE GENOMIC DNA]</scope>
    <source>
        <strain evidence="3">Hackeri</strain>
    </source>
</reference>
<evidence type="ECO:0008006" key="4">
    <source>
        <dbReference type="Google" id="ProtNLM"/>
    </source>
</evidence>
<proteinExistence type="predicted"/>
<dbReference type="GeneID" id="30910520"/>
<dbReference type="SUPFAM" id="SSF54928">
    <property type="entry name" value="RNA-binding domain, RBD"/>
    <property type="match status" value="1"/>
</dbReference>
<dbReference type="Gene3D" id="3.30.70.330">
    <property type="match status" value="1"/>
</dbReference>
<dbReference type="GO" id="GO:0003676">
    <property type="term" value="F:nucleic acid binding"/>
    <property type="evidence" value="ECO:0007669"/>
    <property type="project" value="InterPro"/>
</dbReference>
<feature type="compositionally biased region" description="Basic and acidic residues" evidence="1">
    <location>
        <begin position="108"/>
        <end position="143"/>
    </location>
</feature>
<accession>A0A1B1E5T8</accession>